<dbReference type="PANTHER" id="PTHR43179:SF12">
    <property type="entry name" value="GALACTOFURANOSYLTRANSFERASE GLFT2"/>
    <property type="match status" value="1"/>
</dbReference>
<protein>
    <submittedName>
        <fullName evidence="5">Glycosyltransferase</fullName>
    </submittedName>
</protein>
<dbReference type="InterPro" id="IPR001173">
    <property type="entry name" value="Glyco_trans_2-like"/>
</dbReference>
<feature type="domain" description="Glycosyltransferase 2-like" evidence="4">
    <location>
        <begin position="23"/>
        <end position="189"/>
    </location>
</feature>
<dbReference type="AlphaFoldDB" id="A0A6L9ME90"/>
<evidence type="ECO:0000256" key="3">
    <source>
        <dbReference type="ARBA" id="ARBA00022679"/>
    </source>
</evidence>
<accession>A0A6L9ME90</accession>
<name>A0A6L9ME90_9HYPH</name>
<dbReference type="SUPFAM" id="SSF53448">
    <property type="entry name" value="Nucleotide-diphospho-sugar transferases"/>
    <property type="match status" value="1"/>
</dbReference>
<proteinExistence type="inferred from homology"/>
<evidence type="ECO:0000256" key="2">
    <source>
        <dbReference type="ARBA" id="ARBA00022676"/>
    </source>
</evidence>
<evidence type="ECO:0000313" key="5">
    <source>
        <dbReference type="EMBL" id="NDV86149.1"/>
    </source>
</evidence>
<dbReference type="Gene3D" id="3.90.550.10">
    <property type="entry name" value="Spore Coat Polysaccharide Biosynthesis Protein SpsA, Chain A"/>
    <property type="match status" value="1"/>
</dbReference>
<keyword evidence="6" id="KW-1185">Reference proteome</keyword>
<gene>
    <name evidence="5" type="ORF">GTW51_05475</name>
</gene>
<dbReference type="EMBL" id="JAAAMJ010000002">
    <property type="protein sequence ID" value="NDV86149.1"/>
    <property type="molecule type" value="Genomic_DNA"/>
</dbReference>
<comment type="caution">
    <text evidence="5">The sequence shown here is derived from an EMBL/GenBank/DDBJ whole genome shotgun (WGS) entry which is preliminary data.</text>
</comment>
<dbReference type="Pfam" id="PF00535">
    <property type="entry name" value="Glycos_transf_2"/>
    <property type="match status" value="1"/>
</dbReference>
<sequence>MPEAVSIERVSPGLAGDAIDLVVTLPTFRRPEHLLRTLQSLQAQTTSQRFAVIVIENDAEGGAGRLAADPLFAEGAIAGLVITAHARGNCSAYNAGWSTALERFPSMRYLAVIDDDEIAGPDWLERLVETAEALPADIVGGPQVPVFETAAGRGLLRHPVFVPHYAVTGRVPILYSSGNVLIRREVLETMGAPFLDTAFNFIGGGDSDFYSRCRERGFSFGWCAEAPVHETTPPRRMEFSWLNARGLRNGALSSIIERRRQTGRRGSLRRLAKSAALLAASPFRSAALAARTGSAVAGLYPMQVAVGRLLAEFGIVNEQYRRPDQN</sequence>
<reference evidence="5 6" key="1">
    <citation type="submission" date="2020-01" db="EMBL/GenBank/DDBJ databases">
        <title>Genomes of bacteria type strains.</title>
        <authorList>
            <person name="Chen J."/>
            <person name="Zhu S."/>
            <person name="Chen J."/>
        </authorList>
    </citation>
    <scope>NUCLEOTIDE SEQUENCE [LARGE SCALE GENOMIC DNA]</scope>
    <source>
        <strain evidence="5 6">KCTC 52919</strain>
    </source>
</reference>
<comment type="similarity">
    <text evidence="1">Belongs to the glycosyltransferase 2 family.</text>
</comment>
<organism evidence="5 6">
    <name type="scientific">Aurantimonas aggregata</name>
    <dbReference type="NCBI Taxonomy" id="2047720"/>
    <lineage>
        <taxon>Bacteria</taxon>
        <taxon>Pseudomonadati</taxon>
        <taxon>Pseudomonadota</taxon>
        <taxon>Alphaproteobacteria</taxon>
        <taxon>Hyphomicrobiales</taxon>
        <taxon>Aurantimonadaceae</taxon>
        <taxon>Aurantimonas</taxon>
    </lineage>
</organism>
<evidence type="ECO:0000259" key="4">
    <source>
        <dbReference type="Pfam" id="PF00535"/>
    </source>
</evidence>
<dbReference type="RefSeq" id="WP_163042889.1">
    <property type="nucleotide sequence ID" value="NZ_JAAAMJ010000002.1"/>
</dbReference>
<keyword evidence="2" id="KW-0328">Glycosyltransferase</keyword>
<dbReference type="InterPro" id="IPR029044">
    <property type="entry name" value="Nucleotide-diphossugar_trans"/>
</dbReference>
<dbReference type="Proteomes" id="UP000476332">
    <property type="component" value="Unassembled WGS sequence"/>
</dbReference>
<dbReference type="PANTHER" id="PTHR43179">
    <property type="entry name" value="RHAMNOSYLTRANSFERASE WBBL"/>
    <property type="match status" value="1"/>
</dbReference>
<evidence type="ECO:0000256" key="1">
    <source>
        <dbReference type="ARBA" id="ARBA00006739"/>
    </source>
</evidence>
<keyword evidence="3 5" id="KW-0808">Transferase</keyword>
<evidence type="ECO:0000313" key="6">
    <source>
        <dbReference type="Proteomes" id="UP000476332"/>
    </source>
</evidence>
<dbReference type="GO" id="GO:0016757">
    <property type="term" value="F:glycosyltransferase activity"/>
    <property type="evidence" value="ECO:0007669"/>
    <property type="project" value="UniProtKB-KW"/>
</dbReference>
<dbReference type="CDD" id="cd00761">
    <property type="entry name" value="Glyco_tranf_GTA_type"/>
    <property type="match status" value="1"/>
</dbReference>